<feature type="domain" description="DUF2314" evidence="1">
    <location>
        <begin position="36"/>
        <end position="157"/>
    </location>
</feature>
<dbReference type="Proteomes" id="UP000178198">
    <property type="component" value="Chromosome"/>
</dbReference>
<gene>
    <name evidence="2" type="ORF">BIW12_11235</name>
</gene>
<dbReference type="Pfam" id="PF10077">
    <property type="entry name" value="DUF2314"/>
    <property type="match status" value="1"/>
</dbReference>
<dbReference type="KEGG" id="fcm:BIW12_11235"/>
<organism evidence="2 3">
    <name type="scientific">Flavobacterium commune</name>
    <dbReference type="NCBI Taxonomy" id="1306519"/>
    <lineage>
        <taxon>Bacteria</taxon>
        <taxon>Pseudomonadati</taxon>
        <taxon>Bacteroidota</taxon>
        <taxon>Flavobacteriia</taxon>
        <taxon>Flavobacteriales</taxon>
        <taxon>Flavobacteriaceae</taxon>
        <taxon>Flavobacterium</taxon>
    </lineage>
</organism>
<name>A0A1D9PCB0_9FLAO</name>
<sequence>MKYILSILSFILTLSCNTKKIERENEPDIYNVESSDIEMNEAIKKAQKTLDSFEIAIQNNSRVFKFFGLKKRFEENGNIEHIWIGNIINSNGKFYGIVDNLPEKITNVKLGDTVEINKNEISDWMYVKNSKLHGGYTIRLLVKRMSESERQDFEKNSDIKL</sequence>
<dbReference type="OrthoDB" id="884440at2"/>
<keyword evidence="3" id="KW-1185">Reference proteome</keyword>
<evidence type="ECO:0000259" key="1">
    <source>
        <dbReference type="Pfam" id="PF10077"/>
    </source>
</evidence>
<evidence type="ECO:0000313" key="2">
    <source>
        <dbReference type="EMBL" id="AOZ99954.1"/>
    </source>
</evidence>
<accession>A0A1D9PCB0</accession>
<dbReference type="PROSITE" id="PS51257">
    <property type="entry name" value="PROKAR_LIPOPROTEIN"/>
    <property type="match status" value="1"/>
</dbReference>
<protein>
    <recommendedName>
        <fullName evidence="1">DUF2314 domain-containing protein</fullName>
    </recommendedName>
</protein>
<proteinExistence type="predicted"/>
<dbReference type="EMBL" id="CP017774">
    <property type="protein sequence ID" value="AOZ99954.1"/>
    <property type="molecule type" value="Genomic_DNA"/>
</dbReference>
<dbReference type="InterPro" id="IPR018756">
    <property type="entry name" value="DUF2314"/>
</dbReference>
<evidence type="ECO:0000313" key="3">
    <source>
        <dbReference type="Proteomes" id="UP000178198"/>
    </source>
</evidence>
<dbReference type="STRING" id="1306519.BIW12_11235"/>
<dbReference type="AlphaFoldDB" id="A0A1D9PCB0"/>
<dbReference type="RefSeq" id="WP_071185195.1">
    <property type="nucleotide sequence ID" value="NZ_CP017774.1"/>
</dbReference>
<reference evidence="2 3" key="1">
    <citation type="submission" date="2016-10" db="EMBL/GenBank/DDBJ databases">
        <title>Complete Genome Sequence of Flavobacterium sp. PK15.</title>
        <authorList>
            <person name="Ekwe A."/>
            <person name="Kim S.B."/>
        </authorList>
    </citation>
    <scope>NUCLEOTIDE SEQUENCE [LARGE SCALE GENOMIC DNA]</scope>
    <source>
        <strain evidence="2 3">PK15</strain>
    </source>
</reference>